<dbReference type="InterPro" id="IPR015410">
    <property type="entry name" value="DUF1985"/>
</dbReference>
<dbReference type="PANTHER" id="PTHR48449:SF1">
    <property type="entry name" value="DUF1985 DOMAIN-CONTAINING PROTEIN"/>
    <property type="match status" value="1"/>
</dbReference>
<comment type="caution">
    <text evidence="2">The sequence shown here is derived from an EMBL/GenBank/DDBJ whole genome shotgun (WGS) entry which is preliminary data.</text>
</comment>
<gene>
    <name evidence="2" type="ORF">F2Q69_00007048</name>
</gene>
<sequence length="243" mass="27957">MFFAILQRLQRLGNLLSESFLISPLVSAQFPRGAHKDPLWKKIVGKYDNITITDLADELEHDHQMDEWRRIRLALIIILDRVLIASQQIHRPTLRYVQMLDDVDAFLKFPWGRESFLHTILCMKPPKFEKRKPVDSSVDMLVLKLKQETFRLTGFPLALQLLAFRAIPLLLSKISAPLNDQTIMDLTKPNLSNHPSIKLDAVLQVEVNPSLLVTPLIPVIKGPHPGWGEWPNEKTDDKVTYME</sequence>
<reference evidence="2" key="1">
    <citation type="submission" date="2019-12" db="EMBL/GenBank/DDBJ databases">
        <title>Genome sequencing and annotation of Brassica cretica.</title>
        <authorList>
            <person name="Studholme D.J."/>
            <person name="Sarris P."/>
        </authorList>
    </citation>
    <scope>NUCLEOTIDE SEQUENCE</scope>
    <source>
        <strain evidence="2">PFS-109/04</strain>
        <tissue evidence="2">Leaf</tissue>
    </source>
</reference>
<organism evidence="2 3">
    <name type="scientific">Brassica cretica</name>
    <name type="common">Mustard</name>
    <dbReference type="NCBI Taxonomy" id="69181"/>
    <lineage>
        <taxon>Eukaryota</taxon>
        <taxon>Viridiplantae</taxon>
        <taxon>Streptophyta</taxon>
        <taxon>Embryophyta</taxon>
        <taxon>Tracheophyta</taxon>
        <taxon>Spermatophyta</taxon>
        <taxon>Magnoliopsida</taxon>
        <taxon>eudicotyledons</taxon>
        <taxon>Gunneridae</taxon>
        <taxon>Pentapetalae</taxon>
        <taxon>rosids</taxon>
        <taxon>malvids</taxon>
        <taxon>Brassicales</taxon>
        <taxon>Brassicaceae</taxon>
        <taxon>Brassiceae</taxon>
        <taxon>Brassica</taxon>
    </lineage>
</organism>
<dbReference type="EMBL" id="QGKX02001521">
    <property type="protein sequence ID" value="KAF3510635.1"/>
    <property type="molecule type" value="Genomic_DNA"/>
</dbReference>
<evidence type="ECO:0000313" key="3">
    <source>
        <dbReference type="Proteomes" id="UP000712600"/>
    </source>
</evidence>
<evidence type="ECO:0000259" key="1">
    <source>
        <dbReference type="Pfam" id="PF09331"/>
    </source>
</evidence>
<name>A0A8S9P6X5_BRACR</name>
<accession>A0A8S9P6X5</accession>
<evidence type="ECO:0000313" key="2">
    <source>
        <dbReference type="EMBL" id="KAF3510635.1"/>
    </source>
</evidence>
<feature type="domain" description="DUF1985" evidence="1">
    <location>
        <begin position="36"/>
        <end position="120"/>
    </location>
</feature>
<proteinExistence type="predicted"/>
<dbReference type="PANTHER" id="PTHR48449">
    <property type="entry name" value="DUF1985 DOMAIN-CONTAINING PROTEIN"/>
    <property type="match status" value="1"/>
</dbReference>
<dbReference type="Proteomes" id="UP000712600">
    <property type="component" value="Unassembled WGS sequence"/>
</dbReference>
<protein>
    <recommendedName>
        <fullName evidence="1">DUF1985 domain-containing protein</fullName>
    </recommendedName>
</protein>
<dbReference type="AlphaFoldDB" id="A0A8S9P6X5"/>
<dbReference type="Pfam" id="PF09331">
    <property type="entry name" value="DUF1985"/>
    <property type="match status" value="1"/>
</dbReference>